<dbReference type="Proteomes" id="UP001500503">
    <property type="component" value="Unassembled WGS sequence"/>
</dbReference>
<evidence type="ECO:0000313" key="2">
    <source>
        <dbReference type="Proteomes" id="UP001500503"/>
    </source>
</evidence>
<dbReference type="EMBL" id="BAABHF010000040">
    <property type="protein sequence ID" value="GAA4507082.1"/>
    <property type="molecule type" value="Genomic_DNA"/>
</dbReference>
<comment type="caution">
    <text evidence="1">The sequence shown here is derived from an EMBL/GenBank/DDBJ whole genome shotgun (WGS) entry which is preliminary data.</text>
</comment>
<protein>
    <submittedName>
        <fullName evidence="1">Uncharacterized protein</fullName>
    </submittedName>
</protein>
<name>A0ABP8QNL7_9ACTN</name>
<accession>A0ABP8QNL7</accession>
<proteinExistence type="predicted"/>
<sequence>MLTRYEPLHIGPPRLVVTNPKTTHLQEVIYAAPRDLDTPNEEWCFWWAWGDPICPWNKSKRRHDGLPSCCGRNDSAA</sequence>
<evidence type="ECO:0000313" key="1">
    <source>
        <dbReference type="EMBL" id="GAA4507082.1"/>
    </source>
</evidence>
<gene>
    <name evidence="1" type="ORF">GCM10023191_065030</name>
</gene>
<keyword evidence="2" id="KW-1185">Reference proteome</keyword>
<organism evidence="1 2">
    <name type="scientific">Actinoallomurus oryzae</name>
    <dbReference type="NCBI Taxonomy" id="502180"/>
    <lineage>
        <taxon>Bacteria</taxon>
        <taxon>Bacillati</taxon>
        <taxon>Actinomycetota</taxon>
        <taxon>Actinomycetes</taxon>
        <taxon>Streptosporangiales</taxon>
        <taxon>Thermomonosporaceae</taxon>
        <taxon>Actinoallomurus</taxon>
    </lineage>
</organism>
<reference evidence="2" key="1">
    <citation type="journal article" date="2019" name="Int. J. Syst. Evol. Microbiol.">
        <title>The Global Catalogue of Microorganisms (GCM) 10K type strain sequencing project: providing services to taxonomists for standard genome sequencing and annotation.</title>
        <authorList>
            <consortium name="The Broad Institute Genomics Platform"/>
            <consortium name="The Broad Institute Genome Sequencing Center for Infectious Disease"/>
            <person name="Wu L."/>
            <person name="Ma J."/>
        </authorList>
    </citation>
    <scope>NUCLEOTIDE SEQUENCE [LARGE SCALE GENOMIC DNA]</scope>
    <source>
        <strain evidence="2">JCM 17933</strain>
    </source>
</reference>